<comment type="caution">
    <text evidence="2">The sequence shown here is derived from an EMBL/GenBank/DDBJ whole genome shotgun (WGS) entry which is preliminary data.</text>
</comment>
<evidence type="ECO:0000313" key="2">
    <source>
        <dbReference type="EMBL" id="KAH3721535.1"/>
    </source>
</evidence>
<feature type="region of interest" description="Disordered" evidence="1">
    <location>
        <begin position="1"/>
        <end position="84"/>
    </location>
</feature>
<dbReference type="AlphaFoldDB" id="A0A9D4HJH4"/>
<evidence type="ECO:0000256" key="1">
    <source>
        <dbReference type="SAM" id="MobiDB-lite"/>
    </source>
</evidence>
<accession>A0A9D4HJH4</accession>
<organism evidence="2 3">
    <name type="scientific">Dreissena polymorpha</name>
    <name type="common">Zebra mussel</name>
    <name type="synonym">Mytilus polymorpha</name>
    <dbReference type="NCBI Taxonomy" id="45954"/>
    <lineage>
        <taxon>Eukaryota</taxon>
        <taxon>Metazoa</taxon>
        <taxon>Spiralia</taxon>
        <taxon>Lophotrochozoa</taxon>
        <taxon>Mollusca</taxon>
        <taxon>Bivalvia</taxon>
        <taxon>Autobranchia</taxon>
        <taxon>Heteroconchia</taxon>
        <taxon>Euheterodonta</taxon>
        <taxon>Imparidentia</taxon>
        <taxon>Neoheterodontei</taxon>
        <taxon>Myida</taxon>
        <taxon>Dreissenoidea</taxon>
        <taxon>Dreissenidae</taxon>
        <taxon>Dreissena</taxon>
    </lineage>
</organism>
<proteinExistence type="predicted"/>
<reference evidence="2" key="2">
    <citation type="submission" date="2020-11" db="EMBL/GenBank/DDBJ databases">
        <authorList>
            <person name="McCartney M.A."/>
            <person name="Auch B."/>
            <person name="Kono T."/>
            <person name="Mallez S."/>
            <person name="Becker A."/>
            <person name="Gohl D.M."/>
            <person name="Silverstein K.A.T."/>
            <person name="Koren S."/>
            <person name="Bechman K.B."/>
            <person name="Herman A."/>
            <person name="Abrahante J.E."/>
            <person name="Garbe J."/>
        </authorList>
    </citation>
    <scope>NUCLEOTIDE SEQUENCE</scope>
    <source>
        <strain evidence="2">Duluth1</strain>
        <tissue evidence="2">Whole animal</tissue>
    </source>
</reference>
<reference evidence="2" key="1">
    <citation type="journal article" date="2019" name="bioRxiv">
        <title>The Genome of the Zebra Mussel, Dreissena polymorpha: A Resource for Invasive Species Research.</title>
        <authorList>
            <person name="McCartney M.A."/>
            <person name="Auch B."/>
            <person name="Kono T."/>
            <person name="Mallez S."/>
            <person name="Zhang Y."/>
            <person name="Obille A."/>
            <person name="Becker A."/>
            <person name="Abrahante J.E."/>
            <person name="Garbe J."/>
            <person name="Badalamenti J.P."/>
            <person name="Herman A."/>
            <person name="Mangelson H."/>
            <person name="Liachko I."/>
            <person name="Sullivan S."/>
            <person name="Sone E.D."/>
            <person name="Koren S."/>
            <person name="Silverstein K.A.T."/>
            <person name="Beckman K.B."/>
            <person name="Gohl D.M."/>
        </authorList>
    </citation>
    <scope>NUCLEOTIDE SEQUENCE</scope>
    <source>
        <strain evidence="2">Duluth1</strain>
        <tissue evidence="2">Whole animal</tissue>
    </source>
</reference>
<name>A0A9D4HJH4_DREPO</name>
<gene>
    <name evidence="2" type="ORF">DPMN_064464</name>
</gene>
<feature type="compositionally biased region" description="Low complexity" evidence="1">
    <location>
        <begin position="1"/>
        <end position="21"/>
    </location>
</feature>
<dbReference type="Proteomes" id="UP000828390">
    <property type="component" value="Unassembled WGS sequence"/>
</dbReference>
<dbReference type="EMBL" id="JAIWYP010000013">
    <property type="protein sequence ID" value="KAH3721535.1"/>
    <property type="molecule type" value="Genomic_DNA"/>
</dbReference>
<sequence length="198" mass="22068">MASLACPCSSQNNSANPNNSQDELDSTKAPADSEQGQPPNEKPNKKARKRVTLNWLRRTNDKASRKAGRQASRQACRQADRLTGRHAGMQTGRLLVWVGMGKKSVVVVLFRYPWAHSCENLIKHLRWHYHEVDECALLVIQTELTPPLGAQPSPDSPSALPLSPCSFFSKTMHGIQKANLDLYRGVTSHIIETHHQLT</sequence>
<evidence type="ECO:0000313" key="3">
    <source>
        <dbReference type="Proteomes" id="UP000828390"/>
    </source>
</evidence>
<protein>
    <submittedName>
        <fullName evidence="2">Uncharacterized protein</fullName>
    </submittedName>
</protein>
<keyword evidence="3" id="KW-1185">Reference proteome</keyword>